<feature type="signal peptide" evidence="2">
    <location>
        <begin position="1"/>
        <end position="26"/>
    </location>
</feature>
<evidence type="ECO:0000256" key="1">
    <source>
        <dbReference type="SAM" id="MobiDB-lite"/>
    </source>
</evidence>
<feature type="chain" id="PRO_5006419712" description="DUF1307 domain-containing protein" evidence="2">
    <location>
        <begin position="27"/>
        <end position="155"/>
    </location>
</feature>
<evidence type="ECO:0000313" key="4">
    <source>
        <dbReference type="Proteomes" id="UP000051859"/>
    </source>
</evidence>
<dbReference type="EMBL" id="JQBX01000002">
    <property type="protein sequence ID" value="KRN94985.1"/>
    <property type="molecule type" value="Genomic_DNA"/>
</dbReference>
<reference evidence="3 4" key="1">
    <citation type="journal article" date="2015" name="Genome Announc.">
        <title>Expanding the biotechnology potential of lactobacilli through comparative genomics of 213 strains and associated genera.</title>
        <authorList>
            <person name="Sun Z."/>
            <person name="Harris H.M."/>
            <person name="McCann A."/>
            <person name="Guo C."/>
            <person name="Argimon S."/>
            <person name="Zhang W."/>
            <person name="Yang X."/>
            <person name="Jeffery I.B."/>
            <person name="Cooney J.C."/>
            <person name="Kagawa T.F."/>
            <person name="Liu W."/>
            <person name="Song Y."/>
            <person name="Salvetti E."/>
            <person name="Wrobel A."/>
            <person name="Rasinkangas P."/>
            <person name="Parkhill J."/>
            <person name="Rea M.C."/>
            <person name="O'Sullivan O."/>
            <person name="Ritari J."/>
            <person name="Douillard F.P."/>
            <person name="Paul Ross R."/>
            <person name="Yang R."/>
            <person name="Briner A.E."/>
            <person name="Felis G.E."/>
            <person name="de Vos W.M."/>
            <person name="Barrangou R."/>
            <person name="Klaenhammer T.R."/>
            <person name="Caufield P.W."/>
            <person name="Cui Y."/>
            <person name="Zhang H."/>
            <person name="O'Toole P.W."/>
        </authorList>
    </citation>
    <scope>NUCLEOTIDE SEQUENCE [LARGE SCALE GENOMIC DNA]</scope>
    <source>
        <strain evidence="3 4">DSM 18001</strain>
    </source>
</reference>
<keyword evidence="4" id="KW-1185">Reference proteome</keyword>
<dbReference type="PROSITE" id="PS51257">
    <property type="entry name" value="PROKAR_LIPOPROTEIN"/>
    <property type="match status" value="1"/>
</dbReference>
<comment type="caution">
    <text evidence="3">The sequence shown here is derived from an EMBL/GenBank/DDBJ whole genome shotgun (WGS) entry which is preliminary data.</text>
</comment>
<dbReference type="PATRIC" id="fig|331679.3.peg.781"/>
<feature type="compositionally biased region" description="Low complexity" evidence="1">
    <location>
        <begin position="26"/>
        <end position="45"/>
    </location>
</feature>
<evidence type="ECO:0008006" key="5">
    <source>
        <dbReference type="Google" id="ProtNLM"/>
    </source>
</evidence>
<evidence type="ECO:0000313" key="3">
    <source>
        <dbReference type="EMBL" id="KRN94985.1"/>
    </source>
</evidence>
<keyword evidence="2" id="KW-0732">Signal</keyword>
<feature type="region of interest" description="Disordered" evidence="1">
    <location>
        <begin position="26"/>
        <end position="49"/>
    </location>
</feature>
<organism evidence="3 4">
    <name type="scientific">Pediococcus stilesii</name>
    <dbReference type="NCBI Taxonomy" id="331679"/>
    <lineage>
        <taxon>Bacteria</taxon>
        <taxon>Bacillati</taxon>
        <taxon>Bacillota</taxon>
        <taxon>Bacilli</taxon>
        <taxon>Lactobacillales</taxon>
        <taxon>Lactobacillaceae</taxon>
        <taxon>Pediococcus</taxon>
    </lineage>
</organism>
<name>A0A0R2KZL8_9LACO</name>
<protein>
    <recommendedName>
        <fullName evidence="5">DUF1307 domain-containing protein</fullName>
    </recommendedName>
</protein>
<dbReference type="RefSeq" id="WP_057801486.1">
    <property type="nucleotide sequence ID" value="NZ_JQBX01000002.1"/>
</dbReference>
<dbReference type="AlphaFoldDB" id="A0A0R2KZL8"/>
<evidence type="ECO:0000256" key="2">
    <source>
        <dbReference type="SAM" id="SignalP"/>
    </source>
</evidence>
<sequence length="155" mass="17346">MNRLTKAFFIALASLTLVGVSGCAKTKTSSSSKQDTALSSHSSSYKSEHRSTATTMALATYNLMQSNGQLSRLNDDIEPVAYNVVEDTTNNKITFTAGVEQNDYFQRSADITITNSSVTYSSRESKASINTLYKKYFRTQKFHEFLDEFEIEDED</sequence>
<accession>A0A0R2KZL8</accession>
<gene>
    <name evidence="3" type="ORF">IV81_GL000774</name>
</gene>
<proteinExistence type="predicted"/>
<dbReference type="Proteomes" id="UP000051859">
    <property type="component" value="Unassembled WGS sequence"/>
</dbReference>